<feature type="domain" description="NAD-dependent epimerase/dehydratase" evidence="1">
    <location>
        <begin position="3"/>
        <end position="234"/>
    </location>
</feature>
<dbReference type="EMBL" id="JBHMBS010000001">
    <property type="protein sequence ID" value="MFB9674416.1"/>
    <property type="molecule type" value="Genomic_DNA"/>
</dbReference>
<keyword evidence="3" id="KW-1185">Reference proteome</keyword>
<dbReference type="CDD" id="cd08946">
    <property type="entry name" value="SDR_e"/>
    <property type="match status" value="1"/>
</dbReference>
<protein>
    <submittedName>
        <fullName evidence="2">NAD-dependent epimerase/dehydratase family protein</fullName>
    </submittedName>
</protein>
<dbReference type="RefSeq" id="WP_344747785.1">
    <property type="nucleotide sequence ID" value="NZ_BAAAWW010000137.1"/>
</dbReference>
<dbReference type="PANTHER" id="PTHR43245:SF23">
    <property type="entry name" value="NAD(P)-BINDING DOMAIN-CONTAINING PROTEIN"/>
    <property type="match status" value="1"/>
</dbReference>
<name>A0ABV5T7R0_9ACTN</name>
<gene>
    <name evidence="2" type="ORF">ACFFRH_02845</name>
</gene>
<reference evidence="2 3" key="1">
    <citation type="submission" date="2024-09" db="EMBL/GenBank/DDBJ databases">
        <authorList>
            <person name="Sun Q."/>
            <person name="Mori K."/>
        </authorList>
    </citation>
    <scope>NUCLEOTIDE SEQUENCE [LARGE SCALE GENOMIC DNA]</scope>
    <source>
        <strain evidence="2 3">JCM 3028</strain>
    </source>
</reference>
<dbReference type="InterPro" id="IPR050177">
    <property type="entry name" value="Lipid_A_modif_metabolic_enz"/>
</dbReference>
<dbReference type="SUPFAM" id="SSF51735">
    <property type="entry name" value="NAD(P)-binding Rossmann-fold domains"/>
    <property type="match status" value="1"/>
</dbReference>
<dbReference type="Gene3D" id="3.40.50.720">
    <property type="entry name" value="NAD(P)-binding Rossmann-like Domain"/>
    <property type="match status" value="1"/>
</dbReference>
<comment type="caution">
    <text evidence="2">The sequence shown here is derived from an EMBL/GenBank/DDBJ whole genome shotgun (WGS) entry which is preliminary data.</text>
</comment>
<evidence type="ECO:0000313" key="3">
    <source>
        <dbReference type="Proteomes" id="UP001589610"/>
    </source>
</evidence>
<evidence type="ECO:0000313" key="2">
    <source>
        <dbReference type="EMBL" id="MFB9674416.1"/>
    </source>
</evidence>
<organism evidence="2 3">
    <name type="scientific">Streptosporangium vulgare</name>
    <dbReference type="NCBI Taxonomy" id="46190"/>
    <lineage>
        <taxon>Bacteria</taxon>
        <taxon>Bacillati</taxon>
        <taxon>Actinomycetota</taxon>
        <taxon>Actinomycetes</taxon>
        <taxon>Streptosporangiales</taxon>
        <taxon>Streptosporangiaceae</taxon>
        <taxon>Streptosporangium</taxon>
    </lineage>
</organism>
<dbReference type="PANTHER" id="PTHR43245">
    <property type="entry name" value="BIFUNCTIONAL POLYMYXIN RESISTANCE PROTEIN ARNA"/>
    <property type="match status" value="1"/>
</dbReference>
<evidence type="ECO:0000259" key="1">
    <source>
        <dbReference type="Pfam" id="PF01370"/>
    </source>
</evidence>
<dbReference type="Pfam" id="PF01370">
    <property type="entry name" value="Epimerase"/>
    <property type="match status" value="1"/>
</dbReference>
<dbReference type="Proteomes" id="UP001589610">
    <property type="component" value="Unassembled WGS sequence"/>
</dbReference>
<dbReference type="InterPro" id="IPR036291">
    <property type="entry name" value="NAD(P)-bd_dom_sf"/>
</dbReference>
<proteinExistence type="predicted"/>
<sequence>MRIVLLGGAGYLGTVATAYLTGLGHHVTVVDGLIYHRDDHPHRLMPTVSAFVHADLRDPSAMRHAMTDADAVVHLGGLVGEPACAVDEQLAVELNYASPLIAAKIAAAVGVPHYVFFSSCSVYGSREGIVDEDTVPNPLGIYARTKVLAEQRLASLLEGRADLTVLRLATAYGRSTRQRLDSVVNRMTAQAVTTGHIPLNGGSQRRPLVHVADVAQVLAATLNTPAGQRTFNVGSDHENFTIAEIAEIVEAAVPGSRIDRGPERDEADARDYRTSFARLAAAFPGVCGTRLREGVNEVAEAVATKEVSDPDLPEYDNFKGLVASREAGHISVLRSAECERLYGDYATADWSAR</sequence>
<dbReference type="InterPro" id="IPR001509">
    <property type="entry name" value="Epimerase_deHydtase"/>
</dbReference>
<accession>A0ABV5T7R0</accession>